<accession>A0A0A2JBX8</accession>
<proteinExistence type="predicted"/>
<dbReference type="AlphaFoldDB" id="A0A0A2JBX8"/>
<name>A0A0A2JBX8_PENEN</name>
<dbReference type="InterPro" id="IPR032710">
    <property type="entry name" value="NTF2-like_dom_sf"/>
</dbReference>
<dbReference type="SUPFAM" id="SSF54427">
    <property type="entry name" value="NTF2-like"/>
    <property type="match status" value="1"/>
</dbReference>
<keyword evidence="2" id="KW-1185">Reference proteome</keyword>
<comment type="caution">
    <text evidence="1">The sequence shown here is derived from an EMBL/GenBank/DDBJ whole genome shotgun (WGS) entry which is preliminary data.</text>
</comment>
<gene>
    <name evidence="1" type="ORF">PEX2_107820</name>
</gene>
<dbReference type="Gene3D" id="3.10.450.50">
    <property type="match status" value="1"/>
</dbReference>
<protein>
    <recommendedName>
        <fullName evidence="3">SnoaL-like domain-containing protein</fullName>
    </recommendedName>
</protein>
<dbReference type="RefSeq" id="XP_016594892.1">
    <property type="nucleotide sequence ID" value="XM_016748050.1"/>
</dbReference>
<sequence length="146" mass="16729">MSAGPELDNATVLEWLQAFHRASATLNTDHWLDEFMTEDVEMQYANNPVIKGSEVRQMFKTVLGKLDMMIHDIRYFDYVAPRIYQAATIRYLVKGDNLNTDEITIPGFAVFSVRKDDAGRVKCYRAETFLEPSAVFQRIAEKSSQP</sequence>
<dbReference type="Proteomes" id="UP000030143">
    <property type="component" value="Unassembled WGS sequence"/>
</dbReference>
<organism evidence="1 2">
    <name type="scientific">Penicillium expansum</name>
    <name type="common">Blue mold rot fungus</name>
    <dbReference type="NCBI Taxonomy" id="27334"/>
    <lineage>
        <taxon>Eukaryota</taxon>
        <taxon>Fungi</taxon>
        <taxon>Dikarya</taxon>
        <taxon>Ascomycota</taxon>
        <taxon>Pezizomycotina</taxon>
        <taxon>Eurotiomycetes</taxon>
        <taxon>Eurotiomycetidae</taxon>
        <taxon>Eurotiales</taxon>
        <taxon>Aspergillaceae</taxon>
        <taxon>Penicillium</taxon>
    </lineage>
</organism>
<dbReference type="OrthoDB" id="9983368at2759"/>
<dbReference type="VEuPathDB" id="FungiDB:PEXP_107530"/>
<evidence type="ECO:0000313" key="2">
    <source>
        <dbReference type="Proteomes" id="UP000030143"/>
    </source>
</evidence>
<evidence type="ECO:0000313" key="1">
    <source>
        <dbReference type="EMBL" id="KGO52123.1"/>
    </source>
</evidence>
<dbReference type="PhylomeDB" id="A0A0A2JBX8"/>
<reference evidence="1 2" key="1">
    <citation type="journal article" date="2015" name="Mol. Plant Microbe Interact.">
        <title>Genome, transcriptome, and functional analyses of Penicillium expansum provide new insights into secondary metabolism and pathogenicity.</title>
        <authorList>
            <person name="Ballester A.R."/>
            <person name="Marcet-Houben M."/>
            <person name="Levin E."/>
            <person name="Sela N."/>
            <person name="Selma-Lazaro C."/>
            <person name="Carmona L."/>
            <person name="Wisniewski M."/>
            <person name="Droby S."/>
            <person name="Gonzalez-Candelas L."/>
            <person name="Gabaldon T."/>
        </authorList>
    </citation>
    <scope>NUCLEOTIDE SEQUENCE [LARGE SCALE GENOMIC DNA]</scope>
    <source>
        <strain evidence="1 2">MD-8</strain>
    </source>
</reference>
<evidence type="ECO:0008006" key="3">
    <source>
        <dbReference type="Google" id="ProtNLM"/>
    </source>
</evidence>
<dbReference type="EMBL" id="JQFZ01000274">
    <property type="protein sequence ID" value="KGO52123.1"/>
    <property type="molecule type" value="Genomic_DNA"/>
</dbReference>
<dbReference type="HOGENOM" id="CLU_119346_2_0_1"/>
<dbReference type="GeneID" id="27683471"/>